<dbReference type="Pfam" id="PF00643">
    <property type="entry name" value="zf-B_box"/>
    <property type="match status" value="1"/>
</dbReference>
<feature type="coiled-coil region" evidence="5">
    <location>
        <begin position="266"/>
        <end position="293"/>
    </location>
</feature>
<keyword evidence="2 4" id="KW-0863">Zinc-finger</keyword>
<dbReference type="PROSITE" id="PS50119">
    <property type="entry name" value="ZF_BBOX"/>
    <property type="match status" value="1"/>
</dbReference>
<dbReference type="InterPro" id="IPR013083">
    <property type="entry name" value="Znf_RING/FYVE/PHD"/>
</dbReference>
<dbReference type="InterPro" id="IPR001841">
    <property type="entry name" value="Znf_RING"/>
</dbReference>
<dbReference type="SUPFAM" id="SSF57845">
    <property type="entry name" value="B-box zinc-binding domain"/>
    <property type="match status" value="1"/>
</dbReference>
<dbReference type="SUPFAM" id="SSF57850">
    <property type="entry name" value="RING/U-box"/>
    <property type="match status" value="1"/>
</dbReference>
<dbReference type="PANTHER" id="PTHR24103">
    <property type="entry name" value="E3 UBIQUITIN-PROTEIN LIGASE TRIM"/>
    <property type="match status" value="1"/>
</dbReference>
<dbReference type="AlphaFoldDB" id="A0AAN9B4F9"/>
<name>A0AAN9B4F9_9CAEN</name>
<dbReference type="PROSITE" id="PS00518">
    <property type="entry name" value="ZF_RING_1"/>
    <property type="match status" value="1"/>
</dbReference>
<dbReference type="Gene3D" id="3.30.40.10">
    <property type="entry name" value="Zinc/RING finger domain, C3HC4 (zinc finger)"/>
    <property type="match status" value="1"/>
</dbReference>
<feature type="compositionally biased region" description="Basic and acidic residues" evidence="6">
    <location>
        <begin position="89"/>
        <end position="100"/>
    </location>
</feature>
<dbReference type="Gene3D" id="3.30.160.60">
    <property type="entry name" value="Classic Zinc Finger"/>
    <property type="match status" value="1"/>
</dbReference>
<dbReference type="CDD" id="cd16449">
    <property type="entry name" value="RING-HC"/>
    <property type="match status" value="1"/>
</dbReference>
<evidence type="ECO:0000256" key="3">
    <source>
        <dbReference type="ARBA" id="ARBA00022833"/>
    </source>
</evidence>
<dbReference type="PROSITE" id="PS50089">
    <property type="entry name" value="ZF_RING_2"/>
    <property type="match status" value="1"/>
</dbReference>
<dbReference type="Proteomes" id="UP001374579">
    <property type="component" value="Unassembled WGS sequence"/>
</dbReference>
<dbReference type="InterPro" id="IPR050143">
    <property type="entry name" value="TRIM/RBCC"/>
</dbReference>
<dbReference type="CDD" id="cd19756">
    <property type="entry name" value="Bbox2"/>
    <property type="match status" value="1"/>
</dbReference>
<dbReference type="EMBL" id="JBAMIC010000013">
    <property type="protein sequence ID" value="KAK7097330.1"/>
    <property type="molecule type" value="Genomic_DNA"/>
</dbReference>
<keyword evidence="10" id="KW-1185">Reference proteome</keyword>
<dbReference type="InterPro" id="IPR000315">
    <property type="entry name" value="Znf_B-box"/>
</dbReference>
<evidence type="ECO:0000256" key="5">
    <source>
        <dbReference type="SAM" id="Coils"/>
    </source>
</evidence>
<evidence type="ECO:0000256" key="2">
    <source>
        <dbReference type="ARBA" id="ARBA00022771"/>
    </source>
</evidence>
<gene>
    <name evidence="9" type="ORF">V1264_004324</name>
</gene>
<proteinExistence type="predicted"/>
<protein>
    <submittedName>
        <fullName evidence="9">Uncharacterized protein</fullName>
    </submittedName>
</protein>
<accession>A0AAN9B4F9</accession>
<evidence type="ECO:0000256" key="4">
    <source>
        <dbReference type="PROSITE-ProRule" id="PRU00024"/>
    </source>
</evidence>
<keyword evidence="1" id="KW-0479">Metal-binding</keyword>
<comment type="caution">
    <text evidence="9">The sequence shown here is derived from an EMBL/GenBank/DDBJ whole genome shotgun (WGS) entry which is preliminary data.</text>
</comment>
<sequence>MTTIRRRPSDGPNSDQKPKFLANSYEREDSDLQCSNCRNSFHRQEILVLESCGHNVCQYCMEEAEEHGKYICPVCLEDTNTTNGSPEPEPERENSYDAEKSGITTARQIYIGDPKNSPRRLKAKKPPPPPEDQVREMKPFCFMHSKDREFYCLDCDTPMCPVCASSDIHSRFHRMRDLGEVVAILRQNTAYAQECIDGELRREMQEIMAHEENFRKHLPKKLETLRERVEHQARAVVRLVEEAKLRTGQELEHYADVADKVMHKRVAKMNRQLNAAKRESQRLSEIHEVSEAEAIKMHGRMHDFFIKNKERNFSSFFVHSRTPPDFNVMATVSVNNMPPKELTEAVKRHVGWAIEGAPAIVNDTRRTPEYPLMQKGFPVHKSNFPKYLNETKKIILEWKKFARTH</sequence>
<dbReference type="SMART" id="SM00184">
    <property type="entry name" value="RING"/>
    <property type="match status" value="1"/>
</dbReference>
<evidence type="ECO:0000256" key="6">
    <source>
        <dbReference type="SAM" id="MobiDB-lite"/>
    </source>
</evidence>
<dbReference type="InterPro" id="IPR017907">
    <property type="entry name" value="Znf_RING_CS"/>
</dbReference>
<feature type="domain" description="RING-type" evidence="7">
    <location>
        <begin position="34"/>
        <end position="75"/>
    </location>
</feature>
<keyword evidence="3" id="KW-0862">Zinc</keyword>
<evidence type="ECO:0000313" key="10">
    <source>
        <dbReference type="Proteomes" id="UP001374579"/>
    </source>
</evidence>
<organism evidence="9 10">
    <name type="scientific">Littorina saxatilis</name>
    <dbReference type="NCBI Taxonomy" id="31220"/>
    <lineage>
        <taxon>Eukaryota</taxon>
        <taxon>Metazoa</taxon>
        <taxon>Spiralia</taxon>
        <taxon>Lophotrochozoa</taxon>
        <taxon>Mollusca</taxon>
        <taxon>Gastropoda</taxon>
        <taxon>Caenogastropoda</taxon>
        <taxon>Littorinimorpha</taxon>
        <taxon>Littorinoidea</taxon>
        <taxon>Littorinidae</taxon>
        <taxon>Littorina</taxon>
    </lineage>
</organism>
<evidence type="ECO:0000259" key="8">
    <source>
        <dbReference type="PROSITE" id="PS50119"/>
    </source>
</evidence>
<feature type="region of interest" description="Disordered" evidence="6">
    <location>
        <begin position="81"/>
        <end position="134"/>
    </location>
</feature>
<evidence type="ECO:0000259" key="7">
    <source>
        <dbReference type="PROSITE" id="PS50089"/>
    </source>
</evidence>
<dbReference type="GO" id="GO:0008270">
    <property type="term" value="F:zinc ion binding"/>
    <property type="evidence" value="ECO:0007669"/>
    <property type="project" value="UniProtKB-KW"/>
</dbReference>
<keyword evidence="5" id="KW-0175">Coiled coil</keyword>
<evidence type="ECO:0000256" key="1">
    <source>
        <dbReference type="ARBA" id="ARBA00022723"/>
    </source>
</evidence>
<reference evidence="9 10" key="1">
    <citation type="submission" date="2024-02" db="EMBL/GenBank/DDBJ databases">
        <title>Chromosome-scale genome assembly of the rough periwinkle Littorina saxatilis.</title>
        <authorList>
            <person name="De Jode A."/>
            <person name="Faria R."/>
            <person name="Formenti G."/>
            <person name="Sims Y."/>
            <person name="Smith T.P."/>
            <person name="Tracey A."/>
            <person name="Wood J.M.D."/>
            <person name="Zagrodzka Z.B."/>
            <person name="Johannesson K."/>
            <person name="Butlin R.K."/>
            <person name="Leder E.H."/>
        </authorList>
    </citation>
    <scope>NUCLEOTIDE SEQUENCE [LARGE SCALE GENOMIC DNA]</scope>
    <source>
        <strain evidence="9">Snail1</strain>
        <tissue evidence="9">Muscle</tissue>
    </source>
</reference>
<feature type="domain" description="B box-type" evidence="8">
    <location>
        <begin position="136"/>
        <end position="178"/>
    </location>
</feature>
<evidence type="ECO:0000313" key="9">
    <source>
        <dbReference type="EMBL" id="KAK7097330.1"/>
    </source>
</evidence>